<dbReference type="AlphaFoldDB" id="A0A7C4AI22"/>
<evidence type="ECO:0000256" key="1">
    <source>
        <dbReference type="ARBA" id="ARBA00001784"/>
    </source>
</evidence>
<evidence type="ECO:0000256" key="6">
    <source>
        <dbReference type="ARBA" id="ARBA00022793"/>
    </source>
</evidence>
<dbReference type="SUPFAM" id="SSF117856">
    <property type="entry name" value="AF0104/ALDC/Ptd012-like"/>
    <property type="match status" value="1"/>
</dbReference>
<dbReference type="GO" id="GO:0047605">
    <property type="term" value="F:acetolactate decarboxylase activity"/>
    <property type="evidence" value="ECO:0007669"/>
    <property type="project" value="UniProtKB-UniRule"/>
</dbReference>
<dbReference type="PIRSF" id="PIRSF001332">
    <property type="entry name" value="Acetolac_decarb"/>
    <property type="match status" value="1"/>
</dbReference>
<feature type="chain" id="PRO_5028384389" description="Alpha-acetolactate decarboxylase" evidence="10">
    <location>
        <begin position="22"/>
        <end position="241"/>
    </location>
</feature>
<dbReference type="InterPro" id="IPR005128">
    <property type="entry name" value="Acetolactate_a_deCO2ase"/>
</dbReference>
<dbReference type="PROSITE" id="PS51257">
    <property type="entry name" value="PROKAR_LIPOPROTEIN"/>
    <property type="match status" value="1"/>
</dbReference>
<dbReference type="GO" id="GO:0045151">
    <property type="term" value="P:acetoin biosynthetic process"/>
    <property type="evidence" value="ECO:0007669"/>
    <property type="project" value="UniProtKB-UniRule"/>
</dbReference>
<gene>
    <name evidence="11" type="ORF">ENR59_10085</name>
</gene>
<accession>A0A7C4AI22</accession>
<proteinExistence type="inferred from homology"/>
<evidence type="ECO:0000256" key="7">
    <source>
        <dbReference type="ARBA" id="ARBA00023061"/>
    </source>
</evidence>
<sequence length="241" mass="25834">MARLWRACAVWGLLLALTACASTPQQASPDAPRLWQYATFSEFAAGGYAGTLPLSAVAASGDMGLGTVHGLDGEMIVLDGVIYRADASLALSRPTLDVATPFAQVVRFEPQARGNPAGVKSLAELTAWLDTHIPGDGFAAARIDVKDARLKIRSVPGFTPPYPTLEQALTRQRVKELEHASGTLVAVRGPKNHGGIWVPGWHMHFVSADKTTGGHVLDVAVDKGEARWMTMSRFELDLPPR</sequence>
<dbReference type="EC" id="4.1.1.5" evidence="4 9"/>
<evidence type="ECO:0000256" key="10">
    <source>
        <dbReference type="SAM" id="SignalP"/>
    </source>
</evidence>
<comment type="similarity">
    <text evidence="3 9">Belongs to the alpha-acetolactate decarboxylase family.</text>
</comment>
<dbReference type="CDD" id="cd17299">
    <property type="entry name" value="acetolactate_decarboxylase"/>
    <property type="match status" value="1"/>
</dbReference>
<keyword evidence="7 9" id="KW-0005">Acetoin biosynthesis</keyword>
<keyword evidence="10" id="KW-0732">Signal</keyword>
<dbReference type="PANTHER" id="PTHR35524:SF1">
    <property type="entry name" value="ALPHA-ACETOLACTATE DECARBOXYLASE"/>
    <property type="match status" value="1"/>
</dbReference>
<evidence type="ECO:0000256" key="5">
    <source>
        <dbReference type="ARBA" id="ARBA00020164"/>
    </source>
</evidence>
<evidence type="ECO:0000256" key="9">
    <source>
        <dbReference type="PIRNR" id="PIRNR001332"/>
    </source>
</evidence>
<reference evidence="11" key="1">
    <citation type="journal article" date="2020" name="mSystems">
        <title>Genome- and Community-Level Interaction Insights into Carbon Utilization and Element Cycling Functions of Hydrothermarchaeota in Hydrothermal Sediment.</title>
        <authorList>
            <person name="Zhou Z."/>
            <person name="Liu Y."/>
            <person name="Xu W."/>
            <person name="Pan J."/>
            <person name="Luo Z.H."/>
            <person name="Li M."/>
        </authorList>
    </citation>
    <scope>NUCLEOTIDE SEQUENCE [LARGE SCALE GENOMIC DNA]</scope>
    <source>
        <strain evidence="11">SpSt-413</strain>
    </source>
</reference>
<evidence type="ECO:0000256" key="8">
    <source>
        <dbReference type="ARBA" id="ARBA00023239"/>
    </source>
</evidence>
<comment type="pathway">
    <text evidence="2 9">Polyol metabolism; (R,R)-butane-2,3-diol biosynthesis; (R,R)-butane-2,3-diol from pyruvate: step 2/3.</text>
</comment>
<keyword evidence="8 9" id="KW-0456">Lyase</keyword>
<keyword evidence="6 9" id="KW-0210">Decarboxylase</keyword>
<comment type="caution">
    <text evidence="11">The sequence shown here is derived from an EMBL/GenBank/DDBJ whole genome shotgun (WGS) entry which is preliminary data.</text>
</comment>
<dbReference type="Gene3D" id="3.30.1330.80">
    <property type="entry name" value="Hypothetical protein, similar to alpha- acetolactate decarboxylase, domain 2"/>
    <property type="match status" value="2"/>
</dbReference>
<dbReference type="EMBL" id="DSRP01000703">
    <property type="protein sequence ID" value="HGG93281.1"/>
    <property type="molecule type" value="Genomic_DNA"/>
</dbReference>
<dbReference type="Pfam" id="PF03306">
    <property type="entry name" value="AAL_decarboxy"/>
    <property type="match status" value="1"/>
</dbReference>
<evidence type="ECO:0000256" key="4">
    <source>
        <dbReference type="ARBA" id="ARBA00013204"/>
    </source>
</evidence>
<dbReference type="UniPathway" id="UPA00626">
    <property type="reaction ID" value="UER00678"/>
</dbReference>
<evidence type="ECO:0000256" key="2">
    <source>
        <dbReference type="ARBA" id="ARBA00005170"/>
    </source>
</evidence>
<dbReference type="PANTHER" id="PTHR35524">
    <property type="entry name" value="ALPHA-ACETOLACTATE DECARBOXYLASE"/>
    <property type="match status" value="1"/>
</dbReference>
<comment type="catalytic activity">
    <reaction evidence="1 9">
        <text>(2S)-2-acetolactate + H(+) = (R)-acetoin + CO2</text>
        <dbReference type="Rhea" id="RHEA:21580"/>
        <dbReference type="ChEBI" id="CHEBI:15378"/>
        <dbReference type="ChEBI" id="CHEBI:15686"/>
        <dbReference type="ChEBI" id="CHEBI:16526"/>
        <dbReference type="ChEBI" id="CHEBI:58476"/>
        <dbReference type="EC" id="4.1.1.5"/>
    </reaction>
</comment>
<feature type="signal peptide" evidence="10">
    <location>
        <begin position="1"/>
        <end position="21"/>
    </location>
</feature>
<evidence type="ECO:0000313" key="11">
    <source>
        <dbReference type="EMBL" id="HGG93281.1"/>
    </source>
</evidence>
<protein>
    <recommendedName>
        <fullName evidence="5 9">Alpha-acetolactate decarboxylase</fullName>
        <ecNumber evidence="4 9">4.1.1.5</ecNumber>
    </recommendedName>
</protein>
<organism evidence="11">
    <name type="scientific">Fundidesulfovibrio putealis</name>
    <dbReference type="NCBI Taxonomy" id="270496"/>
    <lineage>
        <taxon>Bacteria</taxon>
        <taxon>Pseudomonadati</taxon>
        <taxon>Thermodesulfobacteriota</taxon>
        <taxon>Desulfovibrionia</taxon>
        <taxon>Desulfovibrionales</taxon>
        <taxon>Desulfovibrionaceae</taxon>
        <taxon>Fundidesulfovibrio</taxon>
    </lineage>
</organism>
<evidence type="ECO:0000256" key="3">
    <source>
        <dbReference type="ARBA" id="ARBA00007106"/>
    </source>
</evidence>
<name>A0A7C4AI22_9BACT</name>